<dbReference type="EMBL" id="CCBQ010000046">
    <property type="protein sequence ID" value="CDO96036.1"/>
    <property type="molecule type" value="Genomic_DNA"/>
</dbReference>
<feature type="compositionally biased region" description="Polar residues" evidence="1">
    <location>
        <begin position="251"/>
        <end position="262"/>
    </location>
</feature>
<evidence type="ECO:0000256" key="1">
    <source>
        <dbReference type="SAM" id="MobiDB-lite"/>
    </source>
</evidence>
<feature type="compositionally biased region" description="Polar residues" evidence="1">
    <location>
        <begin position="665"/>
        <end position="683"/>
    </location>
</feature>
<sequence length="769" mass="84256">MFRSRKSREPRSIDHGAVVAANTIGKALVPSSDTIGGQVVDKSKIPRYNSMSGRTYSLVNSPKSNSRRGSVRLSGENGDRSSRYGSLRSANGSGKVAQSDADKVFHEFGGSEAKYVPGPTGLVRVDSGNNQPKMVSKYVPGSNGLVRVEIPLEQFEAERKNSIRRSASLRGGMSVRNSLSNKRSNNSLRANSISNRTSSGTPLKKLSEVPAIEEKRDTARTSHSPSPVPKITKTVYTSTARKVSEPVKNFSPPSLNNHTKVSPHTPERAITRDLIDSATEDEVPKIHTDLKVTQEVVDKKIGSDSHEIVEKQDAILTEQKQANDSTKDTADVKEAFVKKEQVVVSTEYDSATDENAAFKDASAEGPVDADVNQKKNEAEEEEQEQKQETAVAAEAEKQEVEFKKPVVIEVQPESNKGTLAQYIRSANPELQRVSNEDTLSAPKIPLEKTPSPIKSAMKKTNHAGQKPQASGAYLSLTTKENTRLNAQLSHESLRDTVNKQQQQQQQQQQSQRQQSVLVQHQQPLAPKRSSQRPQSMMAQRVTGDRRSFIQSNPGIAGRHDNRPRSTLGRPSANAATMKNSGLYPKEPPQKRSSFEKQRPMSTNLGFKNLSLRGDPEAGEDYEQQQQVPFQPPQAQRQSRNTTPAKNGVAYNGVQYVSGTVPLSGVASNSTPSRARVPPSTQGFKSRFADSDSDGESVNLQFSNQASRSTKTSSVMEPAPPPPVPYNPHATLRPQNDVQIKANHVAAAPEKKKKNKFSSKLKKLFGSKKH</sequence>
<feature type="compositionally biased region" description="Polar residues" evidence="1">
    <location>
        <begin position="695"/>
        <end position="714"/>
    </location>
</feature>
<name>A0A0A8LAC5_9SACH</name>
<dbReference type="OrthoDB" id="4085524at2759"/>
<feature type="region of interest" description="Disordered" evidence="1">
    <location>
        <begin position="346"/>
        <end position="397"/>
    </location>
</feature>
<protein>
    <submittedName>
        <fullName evidence="2">WGS project CCBQ000000000 data, contig 00010</fullName>
    </submittedName>
</protein>
<evidence type="ECO:0000313" key="2">
    <source>
        <dbReference type="EMBL" id="CDO96036.1"/>
    </source>
</evidence>
<keyword evidence="3" id="KW-1185">Reference proteome</keyword>
<feature type="compositionally biased region" description="Polar residues" evidence="1">
    <location>
        <begin position="475"/>
        <end position="490"/>
    </location>
</feature>
<feature type="region of interest" description="Disordered" evidence="1">
    <location>
        <begin position="664"/>
        <end position="731"/>
    </location>
</feature>
<accession>A0A0A8LAC5</accession>
<feature type="region of interest" description="Disordered" evidence="1">
    <location>
        <begin position="167"/>
        <end position="268"/>
    </location>
</feature>
<evidence type="ECO:0000313" key="3">
    <source>
        <dbReference type="Proteomes" id="UP000031516"/>
    </source>
</evidence>
<feature type="compositionally biased region" description="Low complexity" evidence="1">
    <location>
        <begin position="623"/>
        <end position="637"/>
    </location>
</feature>
<feature type="compositionally biased region" description="Polar residues" evidence="1">
    <location>
        <begin position="50"/>
        <end position="64"/>
    </location>
</feature>
<feature type="compositionally biased region" description="Low complexity" evidence="1">
    <location>
        <begin position="176"/>
        <end position="192"/>
    </location>
</feature>
<feature type="compositionally biased region" description="Basic and acidic residues" evidence="1">
    <location>
        <begin position="587"/>
        <end position="598"/>
    </location>
</feature>
<reference evidence="2 3" key="1">
    <citation type="submission" date="2014-03" db="EMBL/GenBank/DDBJ databases">
        <title>The genome of Kluyveromyces dobzhanskii.</title>
        <authorList>
            <person name="Nystedt B."/>
            <person name="Astrom S."/>
        </authorList>
    </citation>
    <scope>NUCLEOTIDE SEQUENCE [LARGE SCALE GENOMIC DNA]</scope>
    <source>
        <strain evidence="2 3">CBS 2104</strain>
    </source>
</reference>
<comment type="caution">
    <text evidence="2">The sequence shown here is derived from an EMBL/GenBank/DDBJ whole genome shotgun (WGS) entry which is preliminary data.</text>
</comment>
<gene>
    <name evidence="2" type="ORF">KLDO_g4256</name>
</gene>
<dbReference type="AlphaFoldDB" id="A0A0A8LAC5"/>
<feature type="compositionally biased region" description="Low complexity" evidence="1">
    <location>
        <begin position="500"/>
        <end position="522"/>
    </location>
</feature>
<feature type="region of interest" description="Disordered" evidence="1">
    <location>
        <begin position="50"/>
        <end position="98"/>
    </location>
</feature>
<feature type="compositionally biased region" description="Basic residues" evidence="1">
    <location>
        <begin position="750"/>
        <end position="769"/>
    </location>
</feature>
<feature type="region of interest" description="Disordered" evidence="1">
    <location>
        <begin position="427"/>
        <end position="647"/>
    </location>
</feature>
<feature type="region of interest" description="Disordered" evidence="1">
    <location>
        <begin position="744"/>
        <end position="769"/>
    </location>
</feature>
<dbReference type="Proteomes" id="UP000031516">
    <property type="component" value="Unassembled WGS sequence"/>
</dbReference>
<proteinExistence type="predicted"/>
<organism evidence="2 3">
    <name type="scientific">Kluyveromyces dobzhanskii CBS 2104</name>
    <dbReference type="NCBI Taxonomy" id="1427455"/>
    <lineage>
        <taxon>Eukaryota</taxon>
        <taxon>Fungi</taxon>
        <taxon>Dikarya</taxon>
        <taxon>Ascomycota</taxon>
        <taxon>Saccharomycotina</taxon>
        <taxon>Saccharomycetes</taxon>
        <taxon>Saccharomycetales</taxon>
        <taxon>Saccharomycetaceae</taxon>
        <taxon>Kluyveromyces</taxon>
    </lineage>
</organism>